<dbReference type="GO" id="GO:0016616">
    <property type="term" value="F:oxidoreductase activity, acting on the CH-OH group of donors, NAD or NADP as acceptor"/>
    <property type="evidence" value="ECO:0007669"/>
    <property type="project" value="TreeGrafter"/>
</dbReference>
<dbReference type="PANTHER" id="PTHR44229:SF4">
    <property type="entry name" value="15-HYDROXYPROSTAGLANDIN DEHYDROGENASE [NAD(+)]"/>
    <property type="match status" value="1"/>
</dbReference>
<sequence length="272" mass="30164">MGLAVATELIKRGSWTVHLLDLNVAAGAEVIKALGPQSHFHQVNIVRYEELSTAFDRVFCTENRLDFVYANAGIVERFNFYEKHDLSSTPPELDTRVVDINLTAVLTTCYLALHYFRKSPTEHRSLVATASCGGIYPTPQTAMYAGTKHGVVGFIRSIAPKYLQDDIRVNCICPGTVRTGLIEPEAWETFPQQYFTPIEVITDTVLKLVDGNDMIDASSHAVKAGELYGRAVEVICDNIYFREPPPFCDEAMALVLGATTKDEILKVDNSKT</sequence>
<keyword evidence="5" id="KW-1185">Reference proteome</keyword>
<protein>
    <submittedName>
        <fullName evidence="4">Uncharacterized protein</fullName>
    </submittedName>
</protein>
<dbReference type="Proteomes" id="UP001172681">
    <property type="component" value="Unassembled WGS sequence"/>
</dbReference>
<evidence type="ECO:0000256" key="1">
    <source>
        <dbReference type="ARBA" id="ARBA00006484"/>
    </source>
</evidence>
<dbReference type="InterPro" id="IPR036291">
    <property type="entry name" value="NAD(P)-bd_dom_sf"/>
</dbReference>
<organism evidence="4 5">
    <name type="scientific">Knufia peltigerae</name>
    <dbReference type="NCBI Taxonomy" id="1002370"/>
    <lineage>
        <taxon>Eukaryota</taxon>
        <taxon>Fungi</taxon>
        <taxon>Dikarya</taxon>
        <taxon>Ascomycota</taxon>
        <taxon>Pezizomycotina</taxon>
        <taxon>Eurotiomycetes</taxon>
        <taxon>Chaetothyriomycetidae</taxon>
        <taxon>Chaetothyriales</taxon>
        <taxon>Trichomeriaceae</taxon>
        <taxon>Knufia</taxon>
    </lineage>
</organism>
<reference evidence="4" key="1">
    <citation type="submission" date="2022-10" db="EMBL/GenBank/DDBJ databases">
        <title>Culturing micro-colonial fungi from biological soil crusts in the Mojave desert and describing Neophaeococcomyces mojavensis, and introducing the new genera and species Taxawa tesnikishii.</title>
        <authorList>
            <person name="Kurbessoian T."/>
            <person name="Stajich J.E."/>
        </authorList>
    </citation>
    <scope>NUCLEOTIDE SEQUENCE</scope>
    <source>
        <strain evidence="4">TK_35</strain>
    </source>
</reference>
<keyword evidence="2" id="KW-0521">NADP</keyword>
<dbReference type="PROSITE" id="PS00061">
    <property type="entry name" value="ADH_SHORT"/>
    <property type="match status" value="1"/>
</dbReference>
<evidence type="ECO:0000313" key="4">
    <source>
        <dbReference type="EMBL" id="KAJ9625451.1"/>
    </source>
</evidence>
<dbReference type="Pfam" id="PF00106">
    <property type="entry name" value="adh_short"/>
    <property type="match status" value="1"/>
</dbReference>
<dbReference type="InterPro" id="IPR002347">
    <property type="entry name" value="SDR_fam"/>
</dbReference>
<dbReference type="PANTHER" id="PTHR44229">
    <property type="entry name" value="15-HYDROXYPROSTAGLANDIN DEHYDROGENASE [NAD(+)]"/>
    <property type="match status" value="1"/>
</dbReference>
<comment type="caution">
    <text evidence="4">The sequence shown here is derived from an EMBL/GenBank/DDBJ whole genome shotgun (WGS) entry which is preliminary data.</text>
</comment>
<dbReference type="AlphaFoldDB" id="A0AA38XWF8"/>
<accession>A0AA38XWF8</accession>
<comment type="similarity">
    <text evidence="1">Belongs to the short-chain dehydrogenases/reductases (SDR) family.</text>
</comment>
<dbReference type="EMBL" id="JAPDRN010000086">
    <property type="protein sequence ID" value="KAJ9625451.1"/>
    <property type="molecule type" value="Genomic_DNA"/>
</dbReference>
<dbReference type="GO" id="GO:0005737">
    <property type="term" value="C:cytoplasm"/>
    <property type="evidence" value="ECO:0007669"/>
    <property type="project" value="TreeGrafter"/>
</dbReference>
<name>A0AA38XWF8_9EURO</name>
<evidence type="ECO:0000256" key="3">
    <source>
        <dbReference type="ARBA" id="ARBA00023002"/>
    </source>
</evidence>
<proteinExistence type="inferred from homology"/>
<dbReference type="InterPro" id="IPR020904">
    <property type="entry name" value="Sc_DH/Rdtase_CS"/>
</dbReference>
<keyword evidence="3" id="KW-0560">Oxidoreductase</keyword>
<evidence type="ECO:0000256" key="2">
    <source>
        <dbReference type="ARBA" id="ARBA00022857"/>
    </source>
</evidence>
<evidence type="ECO:0000313" key="5">
    <source>
        <dbReference type="Proteomes" id="UP001172681"/>
    </source>
</evidence>
<dbReference type="PRINTS" id="PR00081">
    <property type="entry name" value="GDHRDH"/>
</dbReference>
<dbReference type="SUPFAM" id="SSF51735">
    <property type="entry name" value="NAD(P)-binding Rossmann-fold domains"/>
    <property type="match status" value="1"/>
</dbReference>
<dbReference type="Gene3D" id="3.40.50.720">
    <property type="entry name" value="NAD(P)-binding Rossmann-like Domain"/>
    <property type="match status" value="1"/>
</dbReference>
<gene>
    <name evidence="4" type="ORF">H2204_010313</name>
</gene>